<reference evidence="3" key="1">
    <citation type="submission" date="2015-11" db="EMBL/GenBank/DDBJ databases">
        <authorList>
            <consortium name="International Coturnix japonica Genome Analysis Consortium"/>
            <person name="Warren W."/>
            <person name="Burt D.W."/>
            <person name="Antin P.B."/>
            <person name="Lanford R."/>
            <person name="Gros J."/>
            <person name="Wilson R.K."/>
        </authorList>
    </citation>
    <scope>NUCLEOTIDE SEQUENCE [LARGE SCALE GENOMIC DNA]</scope>
</reference>
<dbReference type="GeneTree" id="ENSGT01030000234712"/>
<dbReference type="Pfam" id="PF00078">
    <property type="entry name" value="RVT_1"/>
    <property type="match status" value="1"/>
</dbReference>
<dbReference type="AlphaFoldDB" id="A0A8C2TSE2"/>
<dbReference type="Ensembl" id="ENSCJPT00005024967.1">
    <property type="protein sequence ID" value="ENSCJPP00005017970.1"/>
    <property type="gene ID" value="ENSCJPG00005014591.1"/>
</dbReference>
<reference evidence="3" key="3">
    <citation type="submission" date="2025-09" db="UniProtKB">
        <authorList>
            <consortium name="Ensembl"/>
        </authorList>
    </citation>
    <scope>IDENTIFICATION</scope>
</reference>
<dbReference type="PANTHER" id="PTHR33332">
    <property type="entry name" value="REVERSE TRANSCRIPTASE DOMAIN-CONTAINING PROTEIN"/>
    <property type="match status" value="1"/>
</dbReference>
<feature type="compositionally biased region" description="Polar residues" evidence="1">
    <location>
        <begin position="201"/>
        <end position="211"/>
    </location>
</feature>
<accession>A0A8C2TSE2</accession>
<reference evidence="3" key="2">
    <citation type="submission" date="2025-08" db="UniProtKB">
        <authorList>
            <consortium name="Ensembl"/>
        </authorList>
    </citation>
    <scope>IDENTIFICATION</scope>
</reference>
<name>A0A8C2TSE2_COTJA</name>
<keyword evidence="4" id="KW-1185">Reference proteome</keyword>
<protein>
    <recommendedName>
        <fullName evidence="2">Reverse transcriptase domain-containing protein</fullName>
    </recommendedName>
</protein>
<feature type="domain" description="Reverse transcriptase" evidence="2">
    <location>
        <begin position="1"/>
        <end position="143"/>
    </location>
</feature>
<evidence type="ECO:0000259" key="2">
    <source>
        <dbReference type="PROSITE" id="PS50878"/>
    </source>
</evidence>
<evidence type="ECO:0000313" key="3">
    <source>
        <dbReference type="Ensembl" id="ENSCJPP00005017970.1"/>
    </source>
</evidence>
<dbReference type="Proteomes" id="UP000694412">
    <property type="component" value="Chromosome 9"/>
</dbReference>
<organism evidence="3 4">
    <name type="scientific">Coturnix japonica</name>
    <name type="common">Japanese quail</name>
    <name type="synonym">Coturnix coturnix japonica</name>
    <dbReference type="NCBI Taxonomy" id="93934"/>
    <lineage>
        <taxon>Eukaryota</taxon>
        <taxon>Metazoa</taxon>
        <taxon>Chordata</taxon>
        <taxon>Craniata</taxon>
        <taxon>Vertebrata</taxon>
        <taxon>Euteleostomi</taxon>
        <taxon>Archelosauria</taxon>
        <taxon>Archosauria</taxon>
        <taxon>Dinosauria</taxon>
        <taxon>Saurischia</taxon>
        <taxon>Theropoda</taxon>
        <taxon>Coelurosauria</taxon>
        <taxon>Aves</taxon>
        <taxon>Neognathae</taxon>
        <taxon>Galloanserae</taxon>
        <taxon>Galliformes</taxon>
        <taxon>Phasianidae</taxon>
        <taxon>Perdicinae</taxon>
        <taxon>Coturnix</taxon>
    </lineage>
</organism>
<feature type="region of interest" description="Disordered" evidence="1">
    <location>
        <begin position="175"/>
        <end position="211"/>
    </location>
</feature>
<evidence type="ECO:0000313" key="4">
    <source>
        <dbReference type="Proteomes" id="UP000694412"/>
    </source>
</evidence>
<dbReference type="InterPro" id="IPR000477">
    <property type="entry name" value="RT_dom"/>
</dbReference>
<evidence type="ECO:0000256" key="1">
    <source>
        <dbReference type="SAM" id="MobiDB-lite"/>
    </source>
</evidence>
<dbReference type="PROSITE" id="PS50878">
    <property type="entry name" value="RT_POL"/>
    <property type="match status" value="1"/>
</dbReference>
<proteinExistence type="predicted"/>
<sequence>MVPHHILISKLEGSGFDGWTTRWISNWLKGRRQRVVVNGSMSRWRPVTSGVPQGSVLGPVLFNIFINDINEGIECTLSRFADNTKLSGAVNTVEGRDAIQTDLDRLESWARVNLMRFNTAKCKVLHLGQKNPRHLYRLGGITESHRITPQGSRSSTPLPGRATKHMPLLDQVAQGPVQPGPEHLQGRGIHNLTGQPVPGPNHSSSKALSPNIQPKSSLLQLKTISPSPAIISPFEEFTPLMGVSSLQVLKGCNEVTPQPSLL</sequence>